<reference evidence="2 3" key="1">
    <citation type="submission" date="2022-11" db="EMBL/GenBank/DDBJ databases">
        <title>Whole genome sequence of Eschrichtius robustus ER-17-0199.</title>
        <authorList>
            <person name="Bruniche-Olsen A."/>
            <person name="Black A.N."/>
            <person name="Fields C.J."/>
            <person name="Walden K."/>
            <person name="Dewoody J.A."/>
        </authorList>
    </citation>
    <scope>NUCLEOTIDE SEQUENCE [LARGE SCALE GENOMIC DNA]</scope>
    <source>
        <strain evidence="2">ER-17-0199</strain>
        <tissue evidence="2">Blubber</tissue>
    </source>
</reference>
<dbReference type="PANTHER" id="PTHR10724:SF10">
    <property type="entry name" value="S1 RNA-BINDING DOMAIN-CONTAINING PROTEIN 1"/>
    <property type="match status" value="1"/>
</dbReference>
<dbReference type="InterPro" id="IPR041692">
    <property type="entry name" value="HHH_9"/>
</dbReference>
<accession>A0AB34GQ84</accession>
<name>A0AB34GQ84_ESCRO</name>
<dbReference type="AlphaFoldDB" id="A0AB34GQ84"/>
<dbReference type="PANTHER" id="PTHR10724">
    <property type="entry name" value="30S RIBOSOMAL PROTEIN S1"/>
    <property type="match status" value="1"/>
</dbReference>
<dbReference type="InterPro" id="IPR010994">
    <property type="entry name" value="RuvA_2-like"/>
</dbReference>
<dbReference type="GO" id="GO:0003735">
    <property type="term" value="F:structural constituent of ribosome"/>
    <property type="evidence" value="ECO:0007669"/>
    <property type="project" value="TreeGrafter"/>
</dbReference>
<feature type="domain" description="HHH" evidence="1">
    <location>
        <begin position="159"/>
        <end position="182"/>
    </location>
</feature>
<sequence>MHETQPGFCLEGGKGGWRLEHDVSQTLLKATLDSVVEECVSFVGVDINICSEVLLRHIAGLNANRAKNIIEWREKNGPFINREQLKKVKGLGPKSFQQCAGFIRVNQDYIRTFCSHQQTESAGKMQGVAVASSAGVEVTNEKQGKKKSKTAVNAVLKPNPLDQTCIHPESYDIAMRSLQSTELISLCYAAASCELFYIR</sequence>
<dbReference type="Pfam" id="PF12836">
    <property type="entry name" value="HHH_3"/>
    <property type="match status" value="1"/>
</dbReference>
<dbReference type="Gene3D" id="1.10.3500.10">
    <property type="entry name" value="Tex N-terminal region-like"/>
    <property type="match status" value="1"/>
</dbReference>
<evidence type="ECO:0000313" key="3">
    <source>
        <dbReference type="Proteomes" id="UP001159641"/>
    </source>
</evidence>
<dbReference type="GO" id="GO:0006412">
    <property type="term" value="P:translation"/>
    <property type="evidence" value="ECO:0007669"/>
    <property type="project" value="TreeGrafter"/>
</dbReference>
<proteinExistence type="predicted"/>
<protein>
    <recommendedName>
        <fullName evidence="1">HHH domain-containing protein</fullName>
    </recommendedName>
</protein>
<evidence type="ECO:0000259" key="1">
    <source>
        <dbReference type="Pfam" id="PF17674"/>
    </source>
</evidence>
<organism evidence="2 3">
    <name type="scientific">Eschrichtius robustus</name>
    <name type="common">California gray whale</name>
    <name type="synonym">Eschrichtius gibbosus</name>
    <dbReference type="NCBI Taxonomy" id="9764"/>
    <lineage>
        <taxon>Eukaryota</taxon>
        <taxon>Metazoa</taxon>
        <taxon>Chordata</taxon>
        <taxon>Craniata</taxon>
        <taxon>Vertebrata</taxon>
        <taxon>Euteleostomi</taxon>
        <taxon>Mammalia</taxon>
        <taxon>Eutheria</taxon>
        <taxon>Laurasiatheria</taxon>
        <taxon>Artiodactyla</taxon>
        <taxon>Whippomorpha</taxon>
        <taxon>Cetacea</taxon>
        <taxon>Mysticeti</taxon>
        <taxon>Eschrichtiidae</taxon>
        <taxon>Eschrichtius</taxon>
    </lineage>
</organism>
<dbReference type="Pfam" id="PF17674">
    <property type="entry name" value="HHH_9"/>
    <property type="match status" value="1"/>
</dbReference>
<dbReference type="SUPFAM" id="SSF47781">
    <property type="entry name" value="RuvA domain 2-like"/>
    <property type="match status" value="1"/>
</dbReference>
<dbReference type="InterPro" id="IPR050437">
    <property type="entry name" value="Ribos_protein_bS1-like"/>
</dbReference>
<dbReference type="EMBL" id="JAIQCJ010002147">
    <property type="protein sequence ID" value="KAJ8781132.1"/>
    <property type="molecule type" value="Genomic_DNA"/>
</dbReference>
<dbReference type="Gene3D" id="1.10.150.310">
    <property type="entry name" value="Tex RuvX-like domain-like"/>
    <property type="match status" value="1"/>
</dbReference>
<evidence type="ECO:0000313" key="2">
    <source>
        <dbReference type="EMBL" id="KAJ8781132.1"/>
    </source>
</evidence>
<dbReference type="InterPro" id="IPR023323">
    <property type="entry name" value="Tex-like_dom_sf"/>
</dbReference>
<dbReference type="Proteomes" id="UP001159641">
    <property type="component" value="Unassembled WGS sequence"/>
</dbReference>
<comment type="caution">
    <text evidence="2">The sequence shown here is derived from an EMBL/GenBank/DDBJ whole genome shotgun (WGS) entry which is preliminary data.</text>
</comment>
<gene>
    <name evidence="2" type="ORF">J1605_011116</name>
</gene>
<keyword evidence="3" id="KW-1185">Reference proteome</keyword>
<dbReference type="GO" id="GO:0003729">
    <property type="term" value="F:mRNA binding"/>
    <property type="evidence" value="ECO:0007669"/>
    <property type="project" value="TreeGrafter"/>
</dbReference>